<comment type="caution">
    <text evidence="1">The sequence shown here is derived from an EMBL/GenBank/DDBJ whole genome shotgun (WGS) entry which is preliminary data.</text>
</comment>
<dbReference type="RefSeq" id="WP_049602217.1">
    <property type="nucleotide sequence ID" value="NZ_CPYD01000020.1"/>
</dbReference>
<dbReference type="InterPro" id="IPR058601">
    <property type="entry name" value="Phage_phiTE_015-like"/>
</dbReference>
<evidence type="ECO:0000313" key="2">
    <source>
        <dbReference type="Proteomes" id="UP000040578"/>
    </source>
</evidence>
<protein>
    <recommendedName>
        <fullName evidence="3">Phage protein</fullName>
    </recommendedName>
</protein>
<sequence length="106" mass="12328">MMDITKSREEFEAWHRDKYKTKFSSGQPTRDMHNGKYADCYTVPAEQERWELWQASREIIVVELPSPLPDEGYSDIAMHNFCRNDSVKQCANAIRTAGIRIKGESE</sequence>
<gene>
    <name evidence="1" type="ORF">ERS137967_03663</name>
</gene>
<evidence type="ECO:0000313" key="1">
    <source>
        <dbReference type="EMBL" id="CNF25187.1"/>
    </source>
</evidence>
<name>A0ABM9SN37_9GAMM</name>
<evidence type="ECO:0008006" key="3">
    <source>
        <dbReference type="Google" id="ProtNLM"/>
    </source>
</evidence>
<accession>A0ABM9SN37</accession>
<dbReference type="Proteomes" id="UP000040578">
    <property type="component" value="Unassembled WGS sequence"/>
</dbReference>
<dbReference type="Pfam" id="PF26207">
    <property type="entry name" value="Phage_phiTE_015"/>
    <property type="match status" value="1"/>
</dbReference>
<reference evidence="1 2" key="1">
    <citation type="submission" date="2015-03" db="EMBL/GenBank/DDBJ databases">
        <authorList>
            <consortium name="Pathogen Informatics"/>
            <person name="Murphy D."/>
        </authorList>
    </citation>
    <scope>NUCLEOTIDE SEQUENCE [LARGE SCALE GENOMIC DNA]</scope>
    <source>
        <strain evidence="2">type strain: CIP110231</strain>
    </source>
</reference>
<proteinExistence type="predicted"/>
<organism evidence="1 2">
    <name type="scientific">Yersinia nurmii</name>
    <dbReference type="NCBI Taxonomy" id="685706"/>
    <lineage>
        <taxon>Bacteria</taxon>
        <taxon>Pseudomonadati</taxon>
        <taxon>Pseudomonadota</taxon>
        <taxon>Gammaproteobacteria</taxon>
        <taxon>Enterobacterales</taxon>
        <taxon>Yersiniaceae</taxon>
        <taxon>Yersinia</taxon>
    </lineage>
</organism>
<keyword evidence="2" id="KW-1185">Reference proteome</keyword>
<dbReference type="EMBL" id="CPYD01000020">
    <property type="protein sequence ID" value="CNF25187.1"/>
    <property type="molecule type" value="Genomic_DNA"/>
</dbReference>